<dbReference type="InterPro" id="IPR029069">
    <property type="entry name" value="HotDog_dom_sf"/>
</dbReference>
<protein>
    <submittedName>
        <fullName evidence="1">Thioesterase family protein</fullName>
    </submittedName>
</protein>
<dbReference type="PANTHER" id="PTHR31793:SF24">
    <property type="entry name" value="LONG-CHAIN ACYL-COA THIOESTERASE FADM"/>
    <property type="match status" value="1"/>
</dbReference>
<gene>
    <name evidence="1" type="ORF">SNE25_17680</name>
</gene>
<reference evidence="1 2" key="1">
    <citation type="submission" date="2023-11" db="EMBL/GenBank/DDBJ databases">
        <title>Analysis of the Genomes of Mucilaginibacter gossypii cycad 4 and M. sabulilitoris SNA2: microbes with the potential for plant growth promotion.</title>
        <authorList>
            <person name="Hirsch A.M."/>
            <person name="Humm E."/>
            <person name="Rubbi M."/>
            <person name="Del Vecchio G."/>
            <person name="Ha S.M."/>
            <person name="Pellegrini M."/>
            <person name="Gunsalus R.P."/>
        </authorList>
    </citation>
    <scope>NUCLEOTIDE SEQUENCE [LARGE SCALE GENOMIC DNA]</scope>
    <source>
        <strain evidence="1 2">SNA2</strain>
    </source>
</reference>
<dbReference type="EMBL" id="CP139558">
    <property type="protein sequence ID" value="WPU97148.1"/>
    <property type="molecule type" value="Genomic_DNA"/>
</dbReference>
<dbReference type="Proteomes" id="UP001324380">
    <property type="component" value="Chromosome"/>
</dbReference>
<dbReference type="CDD" id="cd00586">
    <property type="entry name" value="4HBT"/>
    <property type="match status" value="1"/>
</dbReference>
<sequence>MNQLLYQAIKSINEQTICRNKWLYTDKLTQMTEKLTDYKYKTGIPIRFSDIDAFGHVNNAVYLTYFEIARTNYWKEIINWDWNHAGIILGRSEINYLKPITINDQIACYVRTVRIGNSSFDVMHVLVKITEHGEEIVTTGKTVCISYDYAANKSVSIPGNERRNMIEYDEPRLILNTN</sequence>
<dbReference type="Gene3D" id="3.10.129.10">
    <property type="entry name" value="Hotdog Thioesterase"/>
    <property type="match status" value="1"/>
</dbReference>
<dbReference type="SUPFAM" id="SSF54637">
    <property type="entry name" value="Thioesterase/thiol ester dehydrase-isomerase"/>
    <property type="match status" value="1"/>
</dbReference>
<keyword evidence="2" id="KW-1185">Reference proteome</keyword>
<proteinExistence type="predicted"/>
<evidence type="ECO:0000313" key="1">
    <source>
        <dbReference type="EMBL" id="WPU97148.1"/>
    </source>
</evidence>
<accession>A0ABZ0TYD2</accession>
<dbReference type="InterPro" id="IPR050563">
    <property type="entry name" value="4-hydroxybenzoyl-CoA_TE"/>
</dbReference>
<name>A0ABZ0TYD2_9SPHI</name>
<dbReference type="Pfam" id="PF13279">
    <property type="entry name" value="4HBT_2"/>
    <property type="match status" value="1"/>
</dbReference>
<evidence type="ECO:0000313" key="2">
    <source>
        <dbReference type="Proteomes" id="UP001324380"/>
    </source>
</evidence>
<dbReference type="PANTHER" id="PTHR31793">
    <property type="entry name" value="4-HYDROXYBENZOYL-COA THIOESTERASE FAMILY MEMBER"/>
    <property type="match status" value="1"/>
</dbReference>
<organism evidence="1 2">
    <name type="scientific">Mucilaginibacter sabulilitoris</name>
    <dbReference type="NCBI Taxonomy" id="1173583"/>
    <lineage>
        <taxon>Bacteria</taxon>
        <taxon>Pseudomonadati</taxon>
        <taxon>Bacteroidota</taxon>
        <taxon>Sphingobacteriia</taxon>
        <taxon>Sphingobacteriales</taxon>
        <taxon>Sphingobacteriaceae</taxon>
        <taxon>Mucilaginibacter</taxon>
    </lineage>
</organism>